<protein>
    <submittedName>
        <fullName evidence="1">Uncharacterized protein</fullName>
    </submittedName>
</protein>
<organism evidence="1">
    <name type="scientific">Sylvanvirus sp</name>
    <dbReference type="NCBI Taxonomy" id="2487774"/>
    <lineage>
        <taxon>Viruses</taxon>
    </lineage>
</organism>
<sequence length="94" mass="10508">MPATYSYPFFVPRGDTHPDSYEVFVAWFKNSILPVITELSLSSSSLRTTITAPLVEQDFIDSAIHTLEQAQWNVKTTLGESSVIFVVGRQVKSL</sequence>
<evidence type="ECO:0000313" key="1">
    <source>
        <dbReference type="EMBL" id="AYV86623.1"/>
    </source>
</evidence>
<name>A0A3G5AKA4_9VIRU</name>
<accession>A0A3G5AKA4</accession>
<gene>
    <name evidence="1" type="ORF">Sylvanvirus4_37</name>
</gene>
<proteinExistence type="predicted"/>
<dbReference type="EMBL" id="MK072510">
    <property type="protein sequence ID" value="AYV86623.1"/>
    <property type="molecule type" value="Genomic_DNA"/>
</dbReference>
<reference evidence="1" key="1">
    <citation type="submission" date="2018-10" db="EMBL/GenBank/DDBJ databases">
        <title>Hidden diversity of soil giant viruses.</title>
        <authorList>
            <person name="Schulz F."/>
            <person name="Alteio L."/>
            <person name="Goudeau D."/>
            <person name="Ryan E.M."/>
            <person name="Malmstrom R.R."/>
            <person name="Blanchard J."/>
            <person name="Woyke T."/>
        </authorList>
    </citation>
    <scope>NUCLEOTIDE SEQUENCE</scope>
    <source>
        <strain evidence="1">SYV1</strain>
    </source>
</reference>